<comment type="caution">
    <text evidence="4">The sequence shown here is derived from an EMBL/GenBank/DDBJ whole genome shotgun (WGS) entry which is preliminary data.</text>
</comment>
<protein>
    <recommendedName>
        <fullName evidence="3">Glycine-rich domain-containing protein</fullName>
    </recommendedName>
</protein>
<feature type="region of interest" description="Disordered" evidence="1">
    <location>
        <begin position="169"/>
        <end position="198"/>
    </location>
</feature>
<organism evidence="4 5">
    <name type="scientific">Komagataeibacter nataicola</name>
    <dbReference type="NCBI Taxonomy" id="265960"/>
    <lineage>
        <taxon>Bacteria</taxon>
        <taxon>Pseudomonadati</taxon>
        <taxon>Pseudomonadota</taxon>
        <taxon>Alphaproteobacteria</taxon>
        <taxon>Acetobacterales</taxon>
        <taxon>Acetobacteraceae</taxon>
        <taxon>Komagataeibacter</taxon>
    </lineage>
</organism>
<keyword evidence="2" id="KW-0472">Membrane</keyword>
<evidence type="ECO:0000256" key="2">
    <source>
        <dbReference type="SAM" id="Phobius"/>
    </source>
</evidence>
<dbReference type="EMBL" id="NIRT01000030">
    <property type="protein sequence ID" value="PYD65453.1"/>
    <property type="molecule type" value="Genomic_DNA"/>
</dbReference>
<name>A0ABX5P876_9PROT</name>
<feature type="transmembrane region" description="Helical" evidence="2">
    <location>
        <begin position="18"/>
        <end position="38"/>
    </location>
</feature>
<dbReference type="Proteomes" id="UP000247512">
    <property type="component" value="Unassembled WGS sequence"/>
</dbReference>
<feature type="domain" description="Glycine-rich" evidence="3">
    <location>
        <begin position="36"/>
        <end position="238"/>
    </location>
</feature>
<dbReference type="InterPro" id="IPR049304">
    <property type="entry name" value="Gly_rich_dom"/>
</dbReference>
<reference evidence="4 5" key="1">
    <citation type="submission" date="2017-06" db="EMBL/GenBank/DDBJ databases">
        <title>A draft genome sequence of Komagataeibacter nataicola LMG 1536.</title>
        <authorList>
            <person name="Skraban J."/>
            <person name="Cleenwerck I."/>
            <person name="Vandamme P."/>
            <person name="Trcek J."/>
        </authorList>
    </citation>
    <scope>NUCLEOTIDE SEQUENCE [LARGE SCALE GENOMIC DNA]</scope>
    <source>
        <strain evidence="4 5">LMG 1536</strain>
    </source>
</reference>
<feature type="non-terminal residue" evidence="4">
    <location>
        <position position="1"/>
    </location>
</feature>
<dbReference type="Pfam" id="PF21722">
    <property type="entry name" value="Gly_rich_2"/>
    <property type="match status" value="1"/>
</dbReference>
<evidence type="ECO:0000313" key="4">
    <source>
        <dbReference type="EMBL" id="PYD65453.1"/>
    </source>
</evidence>
<accession>A0ABX5P876</accession>
<keyword evidence="5" id="KW-1185">Reference proteome</keyword>
<evidence type="ECO:0000256" key="1">
    <source>
        <dbReference type="SAM" id="MobiDB-lite"/>
    </source>
</evidence>
<keyword evidence="2" id="KW-0812">Transmembrane</keyword>
<evidence type="ECO:0000259" key="3">
    <source>
        <dbReference type="Pfam" id="PF21722"/>
    </source>
</evidence>
<keyword evidence="2" id="KW-1133">Transmembrane helix</keyword>
<gene>
    <name evidence="4" type="ORF">CDI09_13340</name>
</gene>
<proteinExistence type="predicted"/>
<evidence type="ECO:0000313" key="5">
    <source>
        <dbReference type="Proteomes" id="UP000247512"/>
    </source>
</evidence>
<feature type="compositionally biased region" description="Gly residues" evidence="1">
    <location>
        <begin position="181"/>
        <end position="198"/>
    </location>
</feature>
<sequence length="241" mass="22847">VLNATAAQNPVALGQLQAMGFIANALIGVTSIISSLTFTRNAATKWLHIRACGGGGGGGGAPYTDGNNQASGGGGFSGQYIELWITAADFGASVDIVIGAGGTAPSSAAGGSGGTTTIGSLVTLLGGGGGFGASWGSIGEILPQISTDTPPSSTEGIVVFSRPTTAGRSPMITFSKSNGKSGDGGDTPLGTGGPGNGLAGAGANGTGYGSGGSGASVGYNQSVGQAGGQGMPGVVIIEEYA</sequence>